<organism evidence="1 2">
    <name type="scientific">Periplaneta americana</name>
    <name type="common">American cockroach</name>
    <name type="synonym">Blatta americana</name>
    <dbReference type="NCBI Taxonomy" id="6978"/>
    <lineage>
        <taxon>Eukaryota</taxon>
        <taxon>Metazoa</taxon>
        <taxon>Ecdysozoa</taxon>
        <taxon>Arthropoda</taxon>
        <taxon>Hexapoda</taxon>
        <taxon>Insecta</taxon>
        <taxon>Pterygota</taxon>
        <taxon>Neoptera</taxon>
        <taxon>Polyneoptera</taxon>
        <taxon>Dictyoptera</taxon>
        <taxon>Blattodea</taxon>
        <taxon>Blattoidea</taxon>
        <taxon>Blattidae</taxon>
        <taxon>Blattinae</taxon>
        <taxon>Periplaneta</taxon>
    </lineage>
</organism>
<sequence>MAYCCYSYLLALSIAVQDRQDLSSSRVGLWRASTHAHVAVLVDLTRENSFLSSIQLKCISNFPECSRTARNRPKDTVLIYRSAAMKERLSRTTYSTDSRSLKIIWIEIGKMQFSQMSPCFLRQTMGQYEF</sequence>
<gene>
    <name evidence="1" type="ORF">ANN_24777</name>
</gene>
<dbReference type="Proteomes" id="UP001148838">
    <property type="component" value="Unassembled WGS sequence"/>
</dbReference>
<protein>
    <submittedName>
        <fullName evidence="1">Uncharacterized protein</fullName>
    </submittedName>
</protein>
<reference evidence="1 2" key="1">
    <citation type="journal article" date="2022" name="Allergy">
        <title>Genome assembly and annotation of Periplaneta americana reveal a comprehensive cockroach allergen profile.</title>
        <authorList>
            <person name="Wang L."/>
            <person name="Xiong Q."/>
            <person name="Saelim N."/>
            <person name="Wang L."/>
            <person name="Nong W."/>
            <person name="Wan A.T."/>
            <person name="Shi M."/>
            <person name="Liu X."/>
            <person name="Cao Q."/>
            <person name="Hui J.H.L."/>
            <person name="Sookrung N."/>
            <person name="Leung T.F."/>
            <person name="Tungtrongchitr A."/>
            <person name="Tsui S.K.W."/>
        </authorList>
    </citation>
    <scope>NUCLEOTIDE SEQUENCE [LARGE SCALE GENOMIC DNA]</scope>
    <source>
        <strain evidence="1">PWHHKU_190912</strain>
    </source>
</reference>
<name>A0ABQ8S071_PERAM</name>
<dbReference type="EMBL" id="JAJSOF020000038">
    <property type="protein sequence ID" value="KAJ4427161.1"/>
    <property type="molecule type" value="Genomic_DNA"/>
</dbReference>
<accession>A0ABQ8S071</accession>
<evidence type="ECO:0000313" key="1">
    <source>
        <dbReference type="EMBL" id="KAJ4427161.1"/>
    </source>
</evidence>
<comment type="caution">
    <text evidence="1">The sequence shown here is derived from an EMBL/GenBank/DDBJ whole genome shotgun (WGS) entry which is preliminary data.</text>
</comment>
<proteinExistence type="predicted"/>
<keyword evidence="2" id="KW-1185">Reference proteome</keyword>
<evidence type="ECO:0000313" key="2">
    <source>
        <dbReference type="Proteomes" id="UP001148838"/>
    </source>
</evidence>